<dbReference type="Pfam" id="PF18845">
    <property type="entry name" value="baeRF_family3"/>
    <property type="match status" value="1"/>
</dbReference>
<reference evidence="1 2" key="1">
    <citation type="submission" date="2015-11" db="EMBL/GenBank/DDBJ databases">
        <title>Genomic analysis of 38 Legionella species identifies large and diverse effector repertoires.</title>
        <authorList>
            <person name="Burstein D."/>
            <person name="Amaro F."/>
            <person name="Zusman T."/>
            <person name="Lifshitz Z."/>
            <person name="Cohen O."/>
            <person name="Gilbert J.A."/>
            <person name="Pupko T."/>
            <person name="Shuman H.A."/>
            <person name="Segal G."/>
        </authorList>
    </citation>
    <scope>NUCLEOTIDE SEQUENCE [LARGE SCALE GENOMIC DNA]</scope>
    <source>
        <strain evidence="1 2">Bercovier 4</strain>
    </source>
</reference>
<protein>
    <submittedName>
        <fullName evidence="1">Uncharacterized protein</fullName>
    </submittedName>
</protein>
<comment type="caution">
    <text evidence="1">The sequence shown here is derived from an EMBL/GenBank/DDBJ whole genome shotgun (WGS) entry which is preliminary data.</text>
</comment>
<keyword evidence="2" id="KW-1185">Reference proteome</keyword>
<dbReference type="OrthoDB" id="4393931at2"/>
<evidence type="ECO:0000313" key="1">
    <source>
        <dbReference type="EMBL" id="KTD34547.1"/>
    </source>
</evidence>
<dbReference type="STRING" id="454.Lisr_0091"/>
<dbReference type="EMBL" id="LNYH01000004">
    <property type="protein sequence ID" value="KTD34547.1"/>
    <property type="molecule type" value="Genomic_DNA"/>
</dbReference>
<dbReference type="RefSeq" id="WP_058500483.1">
    <property type="nucleotide sequence ID" value="NZ_CAAAJA010000014.1"/>
</dbReference>
<sequence>MDSFVSDYQKLIQIQGSPCISLYQPTHRSHPDNEQDAIRFKNLTKNIEKSLQEKYPERKMQSLLDKFHDLFEDYHFWSHNHDGLAIMANSDFFKIYKLPRSVPELAIVADSFHVKPLIRIMQSADRYQVLAINRDEVKLFEGNRDNLHEVELSSEVPNTLAKALGNEVTSPRLTVATYGMGTKGPAMHHGHGGRKDEVDLDAERFFRIVDQAIFKHHSQQTKLPLILAALPEHHHLFHQVSHNPYLMSEGLKIDPSSLSLEELRLETWKLVEPHYLKRLKKLIEEFSEAQSKKLGSDQLADIGKAAIAGKVVTLLIDADQQIPGKIDEKTGRVEKDELLNPEIDDVLDDLGQQVLKHKGEVIVVPGDKMPTDSGAAAIYRY</sequence>
<dbReference type="Proteomes" id="UP000054761">
    <property type="component" value="Unassembled WGS sequence"/>
</dbReference>
<gene>
    <name evidence="1" type="ORF">Lisr_0091</name>
</gene>
<evidence type="ECO:0000313" key="2">
    <source>
        <dbReference type="Proteomes" id="UP000054761"/>
    </source>
</evidence>
<name>A0A0W0WQF2_9GAMM</name>
<accession>A0A0W0WQF2</accession>
<proteinExistence type="predicted"/>
<dbReference type="PATRIC" id="fig|454.4.peg.96"/>
<organism evidence="1 2">
    <name type="scientific">Legionella israelensis</name>
    <dbReference type="NCBI Taxonomy" id="454"/>
    <lineage>
        <taxon>Bacteria</taxon>
        <taxon>Pseudomonadati</taxon>
        <taxon>Pseudomonadota</taxon>
        <taxon>Gammaproteobacteria</taxon>
        <taxon>Legionellales</taxon>
        <taxon>Legionellaceae</taxon>
        <taxon>Legionella</taxon>
    </lineage>
</organism>
<dbReference type="InterPro" id="IPR041289">
    <property type="entry name" value="Bact_RF_family3"/>
</dbReference>
<dbReference type="AlphaFoldDB" id="A0A0W0WQF2"/>